<keyword evidence="3" id="KW-1185">Reference proteome</keyword>
<accession>A0A5C1A7Q1</accession>
<dbReference type="Proteomes" id="UP000324974">
    <property type="component" value="Chromosome"/>
</dbReference>
<dbReference type="RefSeq" id="WP_149108804.1">
    <property type="nucleotide sequence ID" value="NZ_CP042425.1"/>
</dbReference>
<feature type="domain" description="Minor tail T" evidence="1">
    <location>
        <begin position="23"/>
        <end position="88"/>
    </location>
</feature>
<name>A0A5C1A7Q1_9BACT</name>
<evidence type="ECO:0000313" key="3">
    <source>
        <dbReference type="Proteomes" id="UP000324974"/>
    </source>
</evidence>
<dbReference type="AlphaFoldDB" id="A0A5C1A7Q1"/>
<evidence type="ECO:0000259" key="1">
    <source>
        <dbReference type="Pfam" id="PF06223"/>
    </source>
</evidence>
<sequence length="102" mass="11155">MTLFRLSREQGVSVFTLADDLTADQVGWYSAYHQLEPFTFVADDVRCAIQAHTTAATQCKNPPSFGRFVPKWEGEEPLTGEAAASALSAWASDMNKAAGKDR</sequence>
<dbReference type="Pfam" id="PF06223">
    <property type="entry name" value="Phage_tail_T"/>
    <property type="match status" value="1"/>
</dbReference>
<reference evidence="3" key="1">
    <citation type="submission" date="2019-08" db="EMBL/GenBank/DDBJ databases">
        <title>Limnoglobus roseus gen. nov., sp. nov., a novel freshwater planctomycete with a giant genome from the family Gemmataceae.</title>
        <authorList>
            <person name="Kulichevskaya I.S."/>
            <person name="Naumoff D.G."/>
            <person name="Miroshnikov K."/>
            <person name="Ivanova A."/>
            <person name="Philippov D.A."/>
            <person name="Hakobyan A."/>
            <person name="Rijpstra I.C."/>
            <person name="Sinninghe Damste J.S."/>
            <person name="Liesack W."/>
            <person name="Dedysh S.N."/>
        </authorList>
    </citation>
    <scope>NUCLEOTIDE SEQUENCE [LARGE SCALE GENOMIC DNA]</scope>
    <source>
        <strain evidence="3">PX52</strain>
    </source>
</reference>
<proteinExistence type="predicted"/>
<dbReference type="InterPro" id="IPR009350">
    <property type="entry name" value="Phage_tail_T"/>
</dbReference>
<dbReference type="EMBL" id="CP042425">
    <property type="protein sequence ID" value="QEL13872.1"/>
    <property type="molecule type" value="Genomic_DNA"/>
</dbReference>
<protein>
    <recommendedName>
        <fullName evidence="1">Minor tail T domain-containing protein</fullName>
    </recommendedName>
</protein>
<organism evidence="2 3">
    <name type="scientific">Limnoglobus roseus</name>
    <dbReference type="NCBI Taxonomy" id="2598579"/>
    <lineage>
        <taxon>Bacteria</taxon>
        <taxon>Pseudomonadati</taxon>
        <taxon>Planctomycetota</taxon>
        <taxon>Planctomycetia</taxon>
        <taxon>Gemmatales</taxon>
        <taxon>Gemmataceae</taxon>
        <taxon>Limnoglobus</taxon>
    </lineage>
</organism>
<gene>
    <name evidence="2" type="ORF">PX52LOC_00730</name>
</gene>
<dbReference type="KEGG" id="lrs:PX52LOC_00730"/>
<evidence type="ECO:0000313" key="2">
    <source>
        <dbReference type="EMBL" id="QEL13872.1"/>
    </source>
</evidence>